<evidence type="ECO:0000256" key="1">
    <source>
        <dbReference type="ARBA" id="ARBA00001954"/>
    </source>
</evidence>
<dbReference type="RefSeq" id="XP_018736942.1">
    <property type="nucleotide sequence ID" value="XM_018878983.1"/>
</dbReference>
<comment type="cofactor">
    <cofactor evidence="1">
        <name>Fe(2+)</name>
        <dbReference type="ChEBI" id="CHEBI:29033"/>
    </cofactor>
</comment>
<dbReference type="GO" id="GO:0005739">
    <property type="term" value="C:mitochondrion"/>
    <property type="evidence" value="ECO:0007669"/>
    <property type="project" value="TreeGrafter"/>
</dbReference>
<protein>
    <submittedName>
        <fullName evidence="9">Aim17p</fullName>
    </submittedName>
</protein>
<sequence>MIRGSRLLLRRQLARKYHVESFDKSGISLGGFRTAEPVKFRNLFLRDACASTESVDVSTKQKTFSTAQLGDSIYAKNVTVNPSTQSLDVEWADGHKSSYSQDFLETYSNTVSRRRYRHLDLHDTNIWNSGTSKFTYDDAYSTSYKAYLESPNDLVKSLQRDGIAFITDIPPGEKFNSSKITVEHIAEQIGPIKNTFYGPSWNVISQSMAKNVAYTAVYLPLHMDLLYFESPPGVQLLHVIENNTIGGESIFADSFAAALHILETDPDAYSALTEVPISYHYVNDNQHYYFARPLIVEDVNSSVDEKTGRRAISHINYSPPFQGPIDAIATTHDVADNVVTNFYRGLRLFEEYIENPSNQIEVKMAENTCVLFMNRRTLHGRQQFQPGSGNRWFKGTYLDIDSFQSKLRTSKS</sequence>
<dbReference type="GO" id="GO:0046872">
    <property type="term" value="F:metal ion binding"/>
    <property type="evidence" value="ECO:0007669"/>
    <property type="project" value="UniProtKB-KW"/>
</dbReference>
<evidence type="ECO:0000256" key="5">
    <source>
        <dbReference type="ARBA" id="ARBA00023002"/>
    </source>
</evidence>
<evidence type="ECO:0000256" key="4">
    <source>
        <dbReference type="ARBA" id="ARBA00022964"/>
    </source>
</evidence>
<evidence type="ECO:0000256" key="2">
    <source>
        <dbReference type="ARBA" id="ARBA00008654"/>
    </source>
</evidence>
<evidence type="ECO:0000256" key="6">
    <source>
        <dbReference type="ARBA" id="ARBA00023004"/>
    </source>
</evidence>
<dbReference type="InterPro" id="IPR003819">
    <property type="entry name" value="TauD/TfdA-like"/>
</dbReference>
<accession>A0A167EUC8</accession>
<dbReference type="InterPro" id="IPR010376">
    <property type="entry name" value="GBBH-like_N"/>
</dbReference>
<dbReference type="InterPro" id="IPR038492">
    <property type="entry name" value="GBBH-like_N_sf"/>
</dbReference>
<keyword evidence="6" id="KW-0408">Iron</keyword>
<dbReference type="CDD" id="cd00250">
    <property type="entry name" value="CAS_like"/>
    <property type="match status" value="1"/>
</dbReference>
<dbReference type="KEGG" id="slb:AWJ20_2056"/>
<name>A0A167EUC8_9ASCO</name>
<dbReference type="Proteomes" id="UP000189580">
    <property type="component" value="Chromosome b"/>
</dbReference>
<dbReference type="InterPro" id="IPR042098">
    <property type="entry name" value="TauD-like_sf"/>
</dbReference>
<dbReference type="PANTHER" id="PTHR10696:SF25">
    <property type="entry name" value="OXIDOREDUCTASE AIM17-RELATED"/>
    <property type="match status" value="1"/>
</dbReference>
<evidence type="ECO:0000256" key="3">
    <source>
        <dbReference type="ARBA" id="ARBA00022723"/>
    </source>
</evidence>
<evidence type="ECO:0000313" key="9">
    <source>
        <dbReference type="EMBL" id="ANB14465.1"/>
    </source>
</evidence>
<keyword evidence="10" id="KW-1185">Reference proteome</keyword>
<dbReference type="Pfam" id="PF06155">
    <property type="entry name" value="GBBH-like_N"/>
    <property type="match status" value="1"/>
</dbReference>
<keyword evidence="5" id="KW-0560">Oxidoreductase</keyword>
<feature type="domain" description="Gamma-butyrobetaine hydroxylase-like N-terminal" evidence="8">
    <location>
        <begin position="35"/>
        <end position="104"/>
    </location>
</feature>
<dbReference type="SUPFAM" id="SSF51197">
    <property type="entry name" value="Clavaminate synthase-like"/>
    <property type="match status" value="1"/>
</dbReference>
<dbReference type="Pfam" id="PF02668">
    <property type="entry name" value="TauD"/>
    <property type="match status" value="1"/>
</dbReference>
<keyword evidence="4" id="KW-0223">Dioxygenase</keyword>
<dbReference type="OrthoDB" id="406634at2759"/>
<dbReference type="GO" id="GO:0016706">
    <property type="term" value="F:2-oxoglutarate-dependent dioxygenase activity"/>
    <property type="evidence" value="ECO:0007669"/>
    <property type="project" value="UniProtKB-ARBA"/>
</dbReference>
<organism evidence="9 10">
    <name type="scientific">Sugiyamaella lignohabitans</name>
    <dbReference type="NCBI Taxonomy" id="796027"/>
    <lineage>
        <taxon>Eukaryota</taxon>
        <taxon>Fungi</taxon>
        <taxon>Dikarya</taxon>
        <taxon>Ascomycota</taxon>
        <taxon>Saccharomycotina</taxon>
        <taxon>Dipodascomycetes</taxon>
        <taxon>Dipodascales</taxon>
        <taxon>Trichomonascaceae</taxon>
        <taxon>Sugiyamaella</taxon>
    </lineage>
</organism>
<reference evidence="9 10" key="1">
    <citation type="submission" date="2016-02" db="EMBL/GenBank/DDBJ databases">
        <title>Complete genome sequence and transcriptome regulation of the pentose utilising yeast Sugiyamaella lignohabitans.</title>
        <authorList>
            <person name="Bellasio M."/>
            <person name="Peymann A."/>
            <person name="Valli M."/>
            <person name="Sipitzky M."/>
            <person name="Graf A."/>
            <person name="Sauer M."/>
            <person name="Marx H."/>
            <person name="Mattanovich D."/>
        </authorList>
    </citation>
    <scope>NUCLEOTIDE SEQUENCE [LARGE SCALE GENOMIC DNA]</scope>
    <source>
        <strain evidence="9 10">CBS 10342</strain>
    </source>
</reference>
<evidence type="ECO:0000259" key="7">
    <source>
        <dbReference type="Pfam" id="PF02668"/>
    </source>
</evidence>
<gene>
    <name evidence="9" type="primary">AIM17</name>
    <name evidence="9" type="ORF">AWJ20_2056</name>
</gene>
<dbReference type="EMBL" id="CP014503">
    <property type="protein sequence ID" value="ANB14465.1"/>
    <property type="molecule type" value="Genomic_DNA"/>
</dbReference>
<proteinExistence type="inferred from homology"/>
<dbReference type="PANTHER" id="PTHR10696">
    <property type="entry name" value="GAMMA-BUTYROBETAINE HYDROXYLASE-RELATED"/>
    <property type="match status" value="1"/>
</dbReference>
<dbReference type="AlphaFoldDB" id="A0A167EUC8"/>
<dbReference type="GO" id="GO:0045329">
    <property type="term" value="P:carnitine biosynthetic process"/>
    <property type="evidence" value="ECO:0007669"/>
    <property type="project" value="TreeGrafter"/>
</dbReference>
<comment type="similarity">
    <text evidence="2">Belongs to the gamma-BBH/TMLD family.</text>
</comment>
<evidence type="ECO:0000259" key="8">
    <source>
        <dbReference type="Pfam" id="PF06155"/>
    </source>
</evidence>
<dbReference type="GeneID" id="30033925"/>
<dbReference type="InterPro" id="IPR050411">
    <property type="entry name" value="AlphaKG_dependent_hydroxylases"/>
</dbReference>
<dbReference type="Gene3D" id="3.30.2020.30">
    <property type="match status" value="1"/>
</dbReference>
<evidence type="ECO:0000313" key="10">
    <source>
        <dbReference type="Proteomes" id="UP000189580"/>
    </source>
</evidence>
<keyword evidence="3" id="KW-0479">Metal-binding</keyword>
<feature type="domain" description="TauD/TfdA-like" evidence="7">
    <location>
        <begin position="153"/>
        <end position="397"/>
    </location>
</feature>
<dbReference type="Gene3D" id="3.60.130.10">
    <property type="entry name" value="Clavaminate synthase-like"/>
    <property type="match status" value="1"/>
</dbReference>